<reference evidence="3" key="1">
    <citation type="journal article" date="2019" name="Int. J. Syst. Evol. Microbiol.">
        <title>The Global Catalogue of Microorganisms (GCM) 10K type strain sequencing project: providing services to taxonomists for standard genome sequencing and annotation.</title>
        <authorList>
            <consortium name="The Broad Institute Genomics Platform"/>
            <consortium name="The Broad Institute Genome Sequencing Center for Infectious Disease"/>
            <person name="Wu L."/>
            <person name="Ma J."/>
        </authorList>
    </citation>
    <scope>NUCLEOTIDE SEQUENCE [LARGE SCALE GENOMIC DNA]</scope>
    <source>
        <strain evidence="3">KCTC 12847</strain>
    </source>
</reference>
<proteinExistence type="predicted"/>
<keyword evidence="3" id="KW-1185">Reference proteome</keyword>
<dbReference type="Proteomes" id="UP001595640">
    <property type="component" value="Unassembled WGS sequence"/>
</dbReference>
<dbReference type="InterPro" id="IPR001279">
    <property type="entry name" value="Metallo-B-lactamas"/>
</dbReference>
<evidence type="ECO:0000313" key="3">
    <source>
        <dbReference type="Proteomes" id="UP001595640"/>
    </source>
</evidence>
<dbReference type="PANTHER" id="PTHR47619">
    <property type="entry name" value="METALLO-HYDROLASE YYCJ-RELATED"/>
    <property type="match status" value="1"/>
</dbReference>
<organism evidence="2 3">
    <name type="scientific">Modicisalibacter luteus</name>
    <dbReference type="NCBI Taxonomy" id="453962"/>
    <lineage>
        <taxon>Bacteria</taxon>
        <taxon>Pseudomonadati</taxon>
        <taxon>Pseudomonadota</taxon>
        <taxon>Gammaproteobacteria</taxon>
        <taxon>Oceanospirillales</taxon>
        <taxon>Halomonadaceae</taxon>
        <taxon>Modicisalibacter</taxon>
    </lineage>
</organism>
<name>A0ABV7M6S0_9GAMM</name>
<dbReference type="EMBL" id="JBHRUH010000050">
    <property type="protein sequence ID" value="MFC3294359.1"/>
    <property type="molecule type" value="Genomic_DNA"/>
</dbReference>
<evidence type="ECO:0000259" key="1">
    <source>
        <dbReference type="SMART" id="SM00849"/>
    </source>
</evidence>
<feature type="domain" description="Metallo-beta-lactamase" evidence="1">
    <location>
        <begin position="31"/>
        <end position="205"/>
    </location>
</feature>
<dbReference type="SUPFAM" id="SSF56281">
    <property type="entry name" value="Metallo-hydrolase/oxidoreductase"/>
    <property type="match status" value="1"/>
</dbReference>
<accession>A0ABV7M6S0</accession>
<dbReference type="Pfam" id="PF12706">
    <property type="entry name" value="Lactamase_B_2"/>
    <property type="match status" value="1"/>
</dbReference>
<dbReference type="InterPro" id="IPR052533">
    <property type="entry name" value="WalJ/YycJ-like"/>
</dbReference>
<dbReference type="RefSeq" id="WP_019016959.1">
    <property type="nucleotide sequence ID" value="NZ_BMXD01000004.1"/>
</dbReference>
<dbReference type="SMART" id="SM00849">
    <property type="entry name" value="Lactamase_B"/>
    <property type="match status" value="1"/>
</dbReference>
<protein>
    <submittedName>
        <fullName evidence="2">MBL fold metallo-hydrolase</fullName>
    </submittedName>
</protein>
<sequence length="273" mass="29702">MAELRQKSAVNAPAVPAGAGLRFASLGSGSKGNATLVSDGETHVLVDCGFGLRETEKRLARFGLHAKQLSAVLVTHEHGDHISGVGALARRHGLPIYLSAGTWLSKRLGKVPQHHLLTPHARFAIAGLEIDPITVPHDAREPIQFRFHAHGRQLGVLTDLGFPTEHVVDAFKGCDALILECNHDPRMLAEGPYPPSLKRRVGGNWGHLANAQAQALLQRLGLDRLQRIVCSHLSEQNNRPELAWEALTPLLDGDESRLLIAAQDHGFDWQEVA</sequence>
<gene>
    <name evidence="2" type="ORF">ACFOEI_20225</name>
</gene>
<dbReference type="InterPro" id="IPR036866">
    <property type="entry name" value="RibonucZ/Hydroxyglut_hydro"/>
</dbReference>
<dbReference type="Gene3D" id="3.60.15.10">
    <property type="entry name" value="Ribonuclease Z/Hydroxyacylglutathione hydrolase-like"/>
    <property type="match status" value="1"/>
</dbReference>
<dbReference type="PANTHER" id="PTHR47619:SF1">
    <property type="entry name" value="EXODEOXYRIBONUCLEASE WALJ"/>
    <property type="match status" value="1"/>
</dbReference>
<comment type="caution">
    <text evidence="2">The sequence shown here is derived from an EMBL/GenBank/DDBJ whole genome shotgun (WGS) entry which is preliminary data.</text>
</comment>
<evidence type="ECO:0000313" key="2">
    <source>
        <dbReference type="EMBL" id="MFC3294359.1"/>
    </source>
</evidence>